<evidence type="ECO:0000313" key="9">
    <source>
        <dbReference type="Proteomes" id="UP000268162"/>
    </source>
</evidence>
<keyword evidence="9" id="KW-1185">Reference proteome</keyword>
<keyword evidence="4 6" id="KW-1133">Transmembrane helix</keyword>
<feature type="domain" description="T-SNARE coiled-coil homology" evidence="7">
    <location>
        <begin position="1"/>
        <end position="60"/>
    </location>
</feature>
<dbReference type="Proteomes" id="UP000268162">
    <property type="component" value="Unassembled WGS sequence"/>
</dbReference>
<comment type="subcellular location">
    <subcellularLocation>
        <location evidence="1">Membrane</location>
        <topology evidence="1">Single-pass membrane protein</topology>
    </subcellularLocation>
</comment>
<dbReference type="STRING" id="215637.A0A4P9ZWD3"/>
<dbReference type="PROSITE" id="PS50192">
    <property type="entry name" value="T_SNARE"/>
    <property type="match status" value="1"/>
</dbReference>
<evidence type="ECO:0000313" key="8">
    <source>
        <dbReference type="EMBL" id="RKP36990.1"/>
    </source>
</evidence>
<dbReference type="GO" id="GO:0005737">
    <property type="term" value="C:cytoplasm"/>
    <property type="evidence" value="ECO:0007669"/>
    <property type="project" value="UniProtKB-ARBA"/>
</dbReference>
<evidence type="ECO:0000259" key="7">
    <source>
        <dbReference type="PROSITE" id="PS50192"/>
    </source>
</evidence>
<reference evidence="9" key="1">
    <citation type="journal article" date="2018" name="Nat. Microbiol.">
        <title>Leveraging single-cell genomics to expand the fungal tree of life.</title>
        <authorList>
            <person name="Ahrendt S.R."/>
            <person name="Quandt C.A."/>
            <person name="Ciobanu D."/>
            <person name="Clum A."/>
            <person name="Salamov A."/>
            <person name="Andreopoulos B."/>
            <person name="Cheng J.F."/>
            <person name="Woyke T."/>
            <person name="Pelin A."/>
            <person name="Henrissat B."/>
            <person name="Reynolds N.K."/>
            <person name="Benny G.L."/>
            <person name="Smith M.E."/>
            <person name="James T.Y."/>
            <person name="Grigoriev I.V."/>
        </authorList>
    </citation>
    <scope>NUCLEOTIDE SEQUENCE [LARGE SCALE GENOMIC DNA]</scope>
    <source>
        <strain evidence="9">RSA 468</strain>
    </source>
</reference>
<sequence length="90" mass="10553">IPEQDRSIEELSRSVQRQHQLGVTIGDELDYHNQLLDETDQVADRTGSHLEFARKKLDDFRRKARKSRSCYLTLVLILLLMIVISLLKYL</sequence>
<dbReference type="SUPFAM" id="SSF58038">
    <property type="entry name" value="SNARE fusion complex"/>
    <property type="match status" value="1"/>
</dbReference>
<organism evidence="8 9">
    <name type="scientific">Dimargaris cristalligena</name>
    <dbReference type="NCBI Taxonomy" id="215637"/>
    <lineage>
        <taxon>Eukaryota</taxon>
        <taxon>Fungi</taxon>
        <taxon>Fungi incertae sedis</taxon>
        <taxon>Zoopagomycota</taxon>
        <taxon>Kickxellomycotina</taxon>
        <taxon>Dimargaritomycetes</taxon>
        <taxon>Dimargaritales</taxon>
        <taxon>Dimargaritaceae</taxon>
        <taxon>Dimargaris</taxon>
    </lineage>
</organism>
<feature type="transmembrane region" description="Helical" evidence="6">
    <location>
        <begin position="70"/>
        <end position="89"/>
    </location>
</feature>
<accession>A0A4P9ZWD3</accession>
<dbReference type="PANTHER" id="PTHR12791">
    <property type="entry name" value="GOLGI SNARE BET1-RELATED"/>
    <property type="match status" value="1"/>
</dbReference>
<evidence type="ECO:0000256" key="6">
    <source>
        <dbReference type="SAM" id="Phobius"/>
    </source>
</evidence>
<dbReference type="SMART" id="SM00397">
    <property type="entry name" value="t_SNARE"/>
    <property type="match status" value="1"/>
</dbReference>
<evidence type="ECO:0000256" key="4">
    <source>
        <dbReference type="ARBA" id="ARBA00022989"/>
    </source>
</evidence>
<dbReference type="Pfam" id="PF05739">
    <property type="entry name" value="SNARE"/>
    <property type="match status" value="1"/>
</dbReference>
<keyword evidence="2" id="KW-0813">Transport</keyword>
<evidence type="ECO:0000256" key="3">
    <source>
        <dbReference type="ARBA" id="ARBA00022692"/>
    </source>
</evidence>
<evidence type="ECO:0000256" key="5">
    <source>
        <dbReference type="ARBA" id="ARBA00023136"/>
    </source>
</evidence>
<dbReference type="GO" id="GO:0012505">
    <property type="term" value="C:endomembrane system"/>
    <property type="evidence" value="ECO:0007669"/>
    <property type="project" value="UniProtKB-ARBA"/>
</dbReference>
<dbReference type="CDD" id="cd15859">
    <property type="entry name" value="SNARE_SYN8"/>
    <property type="match status" value="1"/>
</dbReference>
<dbReference type="GO" id="GO:0016020">
    <property type="term" value="C:membrane"/>
    <property type="evidence" value="ECO:0007669"/>
    <property type="project" value="UniProtKB-SubCell"/>
</dbReference>
<dbReference type="AlphaFoldDB" id="A0A4P9ZWD3"/>
<dbReference type="EMBL" id="ML002562">
    <property type="protein sequence ID" value="RKP36990.1"/>
    <property type="molecule type" value="Genomic_DNA"/>
</dbReference>
<dbReference type="Gene3D" id="1.20.5.110">
    <property type="match status" value="1"/>
</dbReference>
<keyword evidence="5 6" id="KW-0472">Membrane</keyword>
<gene>
    <name evidence="8" type="ORF">BJ085DRAFT_20543</name>
</gene>
<evidence type="ECO:0000256" key="2">
    <source>
        <dbReference type="ARBA" id="ARBA00022448"/>
    </source>
</evidence>
<evidence type="ECO:0000256" key="1">
    <source>
        <dbReference type="ARBA" id="ARBA00004167"/>
    </source>
</evidence>
<keyword evidence="3 6" id="KW-0812">Transmembrane</keyword>
<protein>
    <recommendedName>
        <fullName evidence="7">t-SNARE coiled-coil homology domain-containing protein</fullName>
    </recommendedName>
</protein>
<name>A0A4P9ZWD3_9FUNG</name>
<proteinExistence type="predicted"/>
<dbReference type="InterPro" id="IPR000727">
    <property type="entry name" value="T_SNARE_dom"/>
</dbReference>
<feature type="non-terminal residue" evidence="8">
    <location>
        <position position="1"/>
    </location>
</feature>